<name>A0ABU3L336_9FLAO</name>
<evidence type="ECO:0000256" key="4">
    <source>
        <dbReference type="ARBA" id="ARBA00022679"/>
    </source>
</evidence>
<keyword evidence="4 12" id="KW-0808">Transferase</keyword>
<keyword evidence="12" id="KW-1003">Cell membrane</keyword>
<keyword evidence="3 12" id="KW-0132">Cell division</keyword>
<dbReference type="Pfam" id="PF10555">
    <property type="entry name" value="MraY_sig1"/>
    <property type="match status" value="1"/>
</dbReference>
<dbReference type="EC" id="2.7.8.13" evidence="12 13"/>
<comment type="cofactor">
    <cofactor evidence="12">
        <name>Mg(2+)</name>
        <dbReference type="ChEBI" id="CHEBI:18420"/>
    </cofactor>
</comment>
<evidence type="ECO:0000256" key="5">
    <source>
        <dbReference type="ARBA" id="ARBA00022692"/>
    </source>
</evidence>
<feature type="transmembrane region" description="Helical" evidence="12">
    <location>
        <begin position="304"/>
        <end position="325"/>
    </location>
</feature>
<evidence type="ECO:0000256" key="7">
    <source>
        <dbReference type="ARBA" id="ARBA00022984"/>
    </source>
</evidence>
<sequence>MLYYLFEYLEKEYQLPGASLFKFQTFRAAMAILFSLIIATAYGKRIILYLQRKQIGETVRDLGLDGQKQKAGTPTMGGLIIIMATLIPVLLFARWLDNVYIILLIITTVWMGLIGFADDYIKIFKKNKGGLKGRFKILGQVVLGLAVGATLYFHPEVTIKNDSTTVITEQFEVANVEGLEVQSTNTTIPFVKNNELDYADFIGWAGEGAKKYAWLIFIPIVILIVTAVSNGANLTDGIDGLAAGTSAIIVFTLGVFALVSGNIFFSDYLDIMFIPRVGELLVFITAFVGALVGFLWYNAYPAQVFMGDTGSLTIGGVIAVIAIIVRKELLIPVLCGIFFAESISVILQVGYFKYTRKKFGEGKRIFLMSPLHHHYQVKGYHESKIVTRFWIIGILLAIVTVVTLKVR</sequence>
<evidence type="ECO:0000256" key="8">
    <source>
        <dbReference type="ARBA" id="ARBA00022989"/>
    </source>
</evidence>
<feature type="transmembrane region" description="Helical" evidence="12">
    <location>
        <begin position="212"/>
        <end position="229"/>
    </location>
</feature>
<feature type="transmembrane region" description="Helical" evidence="12">
    <location>
        <begin position="76"/>
        <end position="93"/>
    </location>
</feature>
<dbReference type="GO" id="GO:0016740">
    <property type="term" value="F:transferase activity"/>
    <property type="evidence" value="ECO:0007669"/>
    <property type="project" value="UniProtKB-KW"/>
</dbReference>
<keyword evidence="8 12" id="KW-1133">Transmembrane helix</keyword>
<feature type="transmembrane region" description="Helical" evidence="12">
    <location>
        <begin position="99"/>
        <end position="117"/>
    </location>
</feature>
<protein>
    <recommendedName>
        <fullName evidence="12 13">Phospho-N-acetylmuramoyl-pentapeptide-transferase</fullName>
        <ecNumber evidence="12 13">2.7.8.13</ecNumber>
    </recommendedName>
    <alternativeName>
        <fullName evidence="12">UDP-MurNAc-pentapeptide phosphotransferase</fullName>
    </alternativeName>
</protein>
<keyword evidence="6 12" id="KW-0133">Cell shape</keyword>
<dbReference type="PANTHER" id="PTHR22926:SF5">
    <property type="entry name" value="PHOSPHO-N-ACETYLMURAMOYL-PENTAPEPTIDE-TRANSFERASE HOMOLOG"/>
    <property type="match status" value="1"/>
</dbReference>
<evidence type="ECO:0000256" key="3">
    <source>
        <dbReference type="ARBA" id="ARBA00022618"/>
    </source>
</evidence>
<dbReference type="PANTHER" id="PTHR22926">
    <property type="entry name" value="PHOSPHO-N-ACETYLMURAMOYL-PENTAPEPTIDE-TRANSFERASE"/>
    <property type="match status" value="1"/>
</dbReference>
<keyword evidence="9 12" id="KW-0472">Membrane</keyword>
<feature type="transmembrane region" description="Helical" evidence="12">
    <location>
        <begin position="277"/>
        <end position="297"/>
    </location>
</feature>
<evidence type="ECO:0000256" key="6">
    <source>
        <dbReference type="ARBA" id="ARBA00022960"/>
    </source>
</evidence>
<dbReference type="EMBL" id="JAVTTP010000001">
    <property type="protein sequence ID" value="MDT7828045.1"/>
    <property type="molecule type" value="Genomic_DNA"/>
</dbReference>
<dbReference type="Pfam" id="PF00953">
    <property type="entry name" value="Glycos_transf_4"/>
    <property type="match status" value="1"/>
</dbReference>
<accession>A0ABU3L336</accession>
<comment type="catalytic activity">
    <reaction evidence="12">
        <text>UDP-N-acetyl-alpha-D-muramoyl-L-alanyl-gamma-D-glutamyl-meso-2,6-diaminopimeloyl-D-alanyl-D-alanine + di-trans,octa-cis-undecaprenyl phosphate = di-trans,octa-cis-undecaprenyl diphospho-N-acetyl-alpha-D-muramoyl-L-alanyl-D-glutamyl-meso-2,6-diaminopimeloyl-D-alanyl-D-alanine + UMP</text>
        <dbReference type="Rhea" id="RHEA:28386"/>
        <dbReference type="ChEBI" id="CHEBI:57865"/>
        <dbReference type="ChEBI" id="CHEBI:60392"/>
        <dbReference type="ChEBI" id="CHEBI:61386"/>
        <dbReference type="ChEBI" id="CHEBI:61387"/>
        <dbReference type="EC" id="2.7.8.13"/>
    </reaction>
</comment>
<dbReference type="PROSITE" id="PS01347">
    <property type="entry name" value="MRAY_1"/>
    <property type="match status" value="1"/>
</dbReference>
<dbReference type="InterPro" id="IPR000715">
    <property type="entry name" value="Glycosyl_transferase_4"/>
</dbReference>
<keyword evidence="5 12" id="KW-0812">Transmembrane</keyword>
<dbReference type="NCBIfam" id="TIGR00445">
    <property type="entry name" value="mraY"/>
    <property type="match status" value="1"/>
</dbReference>
<dbReference type="HAMAP" id="MF_00038">
    <property type="entry name" value="MraY"/>
    <property type="match status" value="1"/>
</dbReference>
<keyword evidence="12" id="KW-0460">Magnesium</keyword>
<feature type="transmembrane region" description="Helical" evidence="12">
    <location>
        <begin position="241"/>
        <end position="265"/>
    </location>
</feature>
<comment type="subcellular location">
    <subcellularLocation>
        <location evidence="12">Cell membrane</location>
        <topology evidence="12">Multi-pass membrane protein</topology>
    </subcellularLocation>
    <subcellularLocation>
        <location evidence="1">Membrane</location>
        <topology evidence="1">Multi-pass membrane protein</topology>
    </subcellularLocation>
</comment>
<evidence type="ECO:0000313" key="14">
    <source>
        <dbReference type="EMBL" id="MDT7828045.1"/>
    </source>
</evidence>
<dbReference type="CDD" id="cd06852">
    <property type="entry name" value="GT_MraY"/>
    <property type="match status" value="1"/>
</dbReference>
<proteinExistence type="inferred from homology"/>
<evidence type="ECO:0000256" key="10">
    <source>
        <dbReference type="ARBA" id="ARBA00023306"/>
    </source>
</evidence>
<gene>
    <name evidence="12 14" type="primary">mraY</name>
    <name evidence="14" type="ORF">RQM65_05130</name>
</gene>
<keyword evidence="12" id="KW-0479">Metal-binding</keyword>
<keyword evidence="10 12" id="KW-0131">Cell cycle</keyword>
<feature type="transmembrane region" description="Helical" evidence="12">
    <location>
        <begin position="137"/>
        <end position="154"/>
    </location>
</feature>
<evidence type="ECO:0000256" key="11">
    <source>
        <dbReference type="ARBA" id="ARBA00023316"/>
    </source>
</evidence>
<feature type="transmembrane region" description="Helical" evidence="12">
    <location>
        <begin position="331"/>
        <end position="354"/>
    </location>
</feature>
<dbReference type="InterPro" id="IPR018480">
    <property type="entry name" value="PNAcMuramoyl-5peptid_Trfase_CS"/>
</dbReference>
<comment type="similarity">
    <text evidence="2 12">Belongs to the glycosyltransferase 4 family. MraY subfamily.</text>
</comment>
<keyword evidence="7 12" id="KW-0573">Peptidoglycan synthesis</keyword>
<feature type="transmembrane region" description="Helical" evidence="12">
    <location>
        <begin position="385"/>
        <end position="404"/>
    </location>
</feature>
<comment type="pathway">
    <text evidence="12">Cell wall biogenesis; peptidoglycan biosynthesis.</text>
</comment>
<organism evidence="14 15">
    <name type="scientific">Pricia mediterranea</name>
    <dbReference type="NCBI Taxonomy" id="3076079"/>
    <lineage>
        <taxon>Bacteria</taxon>
        <taxon>Pseudomonadati</taxon>
        <taxon>Bacteroidota</taxon>
        <taxon>Flavobacteriia</taxon>
        <taxon>Flavobacteriales</taxon>
        <taxon>Flavobacteriaceae</taxon>
        <taxon>Pricia</taxon>
    </lineage>
</organism>
<evidence type="ECO:0000256" key="1">
    <source>
        <dbReference type="ARBA" id="ARBA00004141"/>
    </source>
</evidence>
<evidence type="ECO:0000313" key="15">
    <source>
        <dbReference type="Proteomes" id="UP001250656"/>
    </source>
</evidence>
<reference evidence="14 15" key="1">
    <citation type="submission" date="2023-09" db="EMBL/GenBank/DDBJ databases">
        <title>Novel taxa isolated from Blanes Bay.</title>
        <authorList>
            <person name="Rey-Velasco X."/>
            <person name="Lucena T."/>
        </authorList>
    </citation>
    <scope>NUCLEOTIDE SEQUENCE [LARGE SCALE GENOMIC DNA]</scope>
    <source>
        <strain evidence="14 15">S334</strain>
    </source>
</reference>
<keyword evidence="11 12" id="KW-0961">Cell wall biogenesis/degradation</keyword>
<evidence type="ECO:0000256" key="12">
    <source>
        <dbReference type="HAMAP-Rule" id="MF_00038"/>
    </source>
</evidence>
<evidence type="ECO:0000256" key="9">
    <source>
        <dbReference type="ARBA" id="ARBA00023136"/>
    </source>
</evidence>
<dbReference type="Proteomes" id="UP001250656">
    <property type="component" value="Unassembled WGS sequence"/>
</dbReference>
<comment type="function">
    <text evidence="12">Catalyzes the initial step of the lipid cycle reactions in the biosynthesis of the cell wall peptidoglycan: transfers peptidoglycan precursor phospho-MurNAc-pentapeptide from UDP-MurNAc-pentapeptide onto the lipid carrier undecaprenyl phosphate, yielding undecaprenyl-pyrophosphoryl-MurNAc-pentapeptide, known as lipid I.</text>
</comment>
<evidence type="ECO:0000256" key="13">
    <source>
        <dbReference type="NCBIfam" id="TIGR00445"/>
    </source>
</evidence>
<keyword evidence="15" id="KW-1185">Reference proteome</keyword>
<dbReference type="RefSeq" id="WP_314013174.1">
    <property type="nucleotide sequence ID" value="NZ_JAVTTP010000001.1"/>
</dbReference>
<comment type="caution">
    <text evidence="14">The sequence shown here is derived from an EMBL/GenBank/DDBJ whole genome shotgun (WGS) entry which is preliminary data.</text>
</comment>
<dbReference type="InterPro" id="IPR003524">
    <property type="entry name" value="PNAcMuramoyl-5peptid_Trfase"/>
</dbReference>
<dbReference type="PROSITE" id="PS01348">
    <property type="entry name" value="MRAY_2"/>
    <property type="match status" value="1"/>
</dbReference>
<evidence type="ECO:0000256" key="2">
    <source>
        <dbReference type="ARBA" id="ARBA00005583"/>
    </source>
</evidence>
<feature type="transmembrane region" description="Helical" evidence="12">
    <location>
        <begin position="20"/>
        <end position="43"/>
    </location>
</feature>